<dbReference type="SMART" id="SM00130">
    <property type="entry name" value="KR"/>
    <property type="match status" value="3"/>
</dbReference>
<feature type="domain" description="Kringle" evidence="4">
    <location>
        <begin position="251"/>
        <end position="336"/>
    </location>
</feature>
<name>A0A7R8XC97_9CRUS</name>
<evidence type="ECO:0000256" key="2">
    <source>
        <dbReference type="ARBA" id="ARBA00023157"/>
    </source>
</evidence>
<dbReference type="PRINTS" id="PR00018">
    <property type="entry name" value="KRINGLE"/>
</dbReference>
<dbReference type="EMBL" id="CAJPEV010001520">
    <property type="protein sequence ID" value="CAG0893110.1"/>
    <property type="molecule type" value="Genomic_DNA"/>
</dbReference>
<dbReference type="SUPFAM" id="SSF57440">
    <property type="entry name" value="Kringle-like"/>
    <property type="match status" value="4"/>
</dbReference>
<dbReference type="OrthoDB" id="1915767at2759"/>
<feature type="disulfide bond" evidence="3">
    <location>
        <begin position="358"/>
        <end position="381"/>
    </location>
</feature>
<sequence>MCVMQIPSPCYAFNYRETDRSCQLILNGMSRLVEAKGFQSYVQMLCLREHPPIENAVVSFVGWSGEYPAPARAIVTFRCDHPKGFSDGARIHKAECATFNPDSWHISFKPGEVQCEKVHTYPECRRTEKGRENVGRVSVTESGRNCLDWRDYPYGRPDDFAVDVTLDYEVEVGRHGTYETYSELPGLPARDVYYEVNFLNMDSWSHHNYCRNPSERERLWCFVSDPKIQWEYCDIPMCTDTVPPECKVTQQGGEYMGRKDFTIAGFQCLPWRNREVVEIFLLAFPDPDRVDGHHNFCRNPNMQMTLWNYYESNVAHWCFLESGKDSSWGFCDIPFCDLRAQEDELRFSDEVDGKHAYCRNPGYHEFGPWCYIGQDDEWEYCDVPYCPILDTCDIRFEGHCFSPLECKTNISGLSYIGTENVTRNGHKCLPWMTLSVWRQVSFQEQDNYDPEGAFDFWYDLLRKIQDDLHPQHNFCRNPVHDEN</sequence>
<feature type="domain" description="Kringle" evidence="4">
    <location>
        <begin position="129"/>
        <end position="238"/>
    </location>
</feature>
<evidence type="ECO:0000256" key="3">
    <source>
        <dbReference type="PROSITE-ProRule" id="PRU00121"/>
    </source>
</evidence>
<keyword evidence="6" id="KW-1185">Reference proteome</keyword>
<evidence type="ECO:0000256" key="1">
    <source>
        <dbReference type="ARBA" id="ARBA00022572"/>
    </source>
</evidence>
<gene>
    <name evidence="5" type="ORF">DSTB1V02_LOCUS7460</name>
</gene>
<organism evidence="5">
    <name type="scientific">Darwinula stevensoni</name>
    <dbReference type="NCBI Taxonomy" id="69355"/>
    <lineage>
        <taxon>Eukaryota</taxon>
        <taxon>Metazoa</taxon>
        <taxon>Ecdysozoa</taxon>
        <taxon>Arthropoda</taxon>
        <taxon>Crustacea</taxon>
        <taxon>Oligostraca</taxon>
        <taxon>Ostracoda</taxon>
        <taxon>Podocopa</taxon>
        <taxon>Podocopida</taxon>
        <taxon>Darwinulocopina</taxon>
        <taxon>Darwinuloidea</taxon>
        <taxon>Darwinulidae</taxon>
        <taxon>Darwinula</taxon>
    </lineage>
</organism>
<dbReference type="Pfam" id="PF00051">
    <property type="entry name" value="Kringle"/>
    <property type="match status" value="2"/>
</dbReference>
<proteinExistence type="predicted"/>
<reference evidence="5" key="1">
    <citation type="submission" date="2020-11" db="EMBL/GenBank/DDBJ databases">
        <authorList>
            <person name="Tran Van P."/>
        </authorList>
    </citation>
    <scope>NUCLEOTIDE SEQUENCE</scope>
</reference>
<dbReference type="InterPro" id="IPR013806">
    <property type="entry name" value="Kringle-like"/>
</dbReference>
<feature type="domain" description="Kringle" evidence="4">
    <location>
        <begin position="411"/>
        <end position="483"/>
    </location>
</feature>
<keyword evidence="1 3" id="KW-0420">Kringle</keyword>
<comment type="caution">
    <text evidence="3">Lacks conserved residue(s) required for the propagation of feature annotation.</text>
</comment>
<dbReference type="AlphaFoldDB" id="A0A7R8XC97"/>
<keyword evidence="2 3" id="KW-1015">Disulfide bond</keyword>
<protein>
    <recommendedName>
        <fullName evidence="4">Kringle domain-containing protein</fullName>
    </recommendedName>
</protein>
<dbReference type="PANTHER" id="PTHR24261">
    <property type="entry name" value="PLASMINOGEN-RELATED"/>
    <property type="match status" value="1"/>
</dbReference>
<dbReference type="InterPro" id="IPR018056">
    <property type="entry name" value="Kringle_CS"/>
</dbReference>
<dbReference type="PANTHER" id="PTHR24261:SF7">
    <property type="entry name" value="KRINGLE DOMAIN-CONTAINING PROTEIN"/>
    <property type="match status" value="1"/>
</dbReference>
<dbReference type="PROSITE" id="PS00021">
    <property type="entry name" value="KRINGLE_1"/>
    <property type="match status" value="2"/>
</dbReference>
<dbReference type="Gene3D" id="2.40.20.10">
    <property type="entry name" value="Plasminogen Kringle 4"/>
    <property type="match status" value="4"/>
</dbReference>
<feature type="disulfide bond" evidence="3">
    <location>
        <begin position="210"/>
        <end position="233"/>
    </location>
</feature>
<dbReference type="Proteomes" id="UP000677054">
    <property type="component" value="Unassembled WGS sequence"/>
</dbReference>
<evidence type="ECO:0000313" key="6">
    <source>
        <dbReference type="Proteomes" id="UP000677054"/>
    </source>
</evidence>
<evidence type="ECO:0000313" key="5">
    <source>
        <dbReference type="EMBL" id="CAD7247635.1"/>
    </source>
</evidence>
<dbReference type="InterPro" id="IPR038178">
    <property type="entry name" value="Kringle_sf"/>
</dbReference>
<dbReference type="EMBL" id="LR901037">
    <property type="protein sequence ID" value="CAD7247635.1"/>
    <property type="molecule type" value="Genomic_DNA"/>
</dbReference>
<evidence type="ECO:0000259" key="4">
    <source>
        <dbReference type="PROSITE" id="PS50070"/>
    </source>
</evidence>
<dbReference type="InterPro" id="IPR000001">
    <property type="entry name" value="Kringle"/>
</dbReference>
<feature type="non-terminal residue" evidence="5">
    <location>
        <position position="1"/>
    </location>
</feature>
<feature type="domain" description="Kringle" evidence="4">
    <location>
        <begin position="346"/>
        <end position="386"/>
    </location>
</feature>
<dbReference type="InterPro" id="IPR050759">
    <property type="entry name" value="Serine_protease_kringle"/>
</dbReference>
<accession>A0A7R8XC97</accession>
<dbReference type="PROSITE" id="PS50070">
    <property type="entry name" value="KRINGLE_2"/>
    <property type="match status" value="4"/>
</dbReference>